<dbReference type="InterPro" id="IPR016193">
    <property type="entry name" value="Cytidine_deaminase-like"/>
</dbReference>
<dbReference type="InterPro" id="IPR015517">
    <property type="entry name" value="dCMP_deaminase-rel"/>
</dbReference>
<reference evidence="7" key="1">
    <citation type="submission" date="2017-09" db="EMBL/GenBank/DDBJ databases">
        <title>Depth-based differentiation of microbial function through sediment-hosted aquifers and enrichment of novel symbionts in the deep terrestrial subsurface.</title>
        <authorList>
            <person name="Probst A.J."/>
            <person name="Ladd B."/>
            <person name="Jarett J.K."/>
            <person name="Geller-Mcgrath D.E."/>
            <person name="Sieber C.M.K."/>
            <person name="Emerson J.B."/>
            <person name="Anantharaman K."/>
            <person name="Thomas B.C."/>
            <person name="Malmstrom R."/>
            <person name="Stieglmeier M."/>
            <person name="Klingl A."/>
            <person name="Woyke T."/>
            <person name="Ryan C.M."/>
            <person name="Banfield J.F."/>
        </authorList>
    </citation>
    <scope>NUCLEOTIDE SEQUENCE [LARGE SCALE GENOMIC DNA]</scope>
</reference>
<sequence length="175" mass="19737">MILTDYQKTDFLKKASFVADLSSCNYKIGCVGVVEDIGQKISPLAIDDPHFRRKNGFIYLKSFNETIKGEIFCQNIDSISKKRICIREVENLKGKDLQKVCSIHAEVNLIAKCAKYGINTNGMVMFVTNSPCYICAKSIIQAGISEVYYLAEHTDKTGIEILKKNGIIVEKVRWE</sequence>
<evidence type="ECO:0000256" key="2">
    <source>
        <dbReference type="ARBA" id="ARBA00022723"/>
    </source>
</evidence>
<evidence type="ECO:0000313" key="7">
    <source>
        <dbReference type="Proteomes" id="UP000230683"/>
    </source>
</evidence>
<dbReference type="PANTHER" id="PTHR11086:SF18">
    <property type="entry name" value="DEOXYCYTIDYLATE DEAMINASE"/>
    <property type="match status" value="1"/>
</dbReference>
<keyword evidence="4" id="KW-0862">Zinc</keyword>
<gene>
    <name evidence="6" type="ORF">CO178_00375</name>
</gene>
<dbReference type="Gene3D" id="3.40.140.10">
    <property type="entry name" value="Cytidine Deaminase, domain 2"/>
    <property type="match status" value="1"/>
</dbReference>
<evidence type="ECO:0000256" key="3">
    <source>
        <dbReference type="ARBA" id="ARBA00022801"/>
    </source>
</evidence>
<dbReference type="EMBL" id="PFWY01000020">
    <property type="protein sequence ID" value="PJA41356.1"/>
    <property type="molecule type" value="Genomic_DNA"/>
</dbReference>
<comment type="similarity">
    <text evidence="1">Belongs to the cytidine and deoxycytidylate deaminase family.</text>
</comment>
<comment type="caution">
    <text evidence="6">The sequence shown here is derived from an EMBL/GenBank/DDBJ whole genome shotgun (WGS) entry which is preliminary data.</text>
</comment>
<dbReference type="GO" id="GO:0004132">
    <property type="term" value="F:dCMP deaminase activity"/>
    <property type="evidence" value="ECO:0007669"/>
    <property type="project" value="TreeGrafter"/>
</dbReference>
<dbReference type="Proteomes" id="UP000230683">
    <property type="component" value="Unassembled WGS sequence"/>
</dbReference>
<organism evidence="6 7">
    <name type="scientific">candidate division WWE3 bacterium CG_4_9_14_3_um_filter_34_6</name>
    <dbReference type="NCBI Taxonomy" id="1975079"/>
    <lineage>
        <taxon>Bacteria</taxon>
        <taxon>Katanobacteria</taxon>
    </lineage>
</organism>
<evidence type="ECO:0000259" key="5">
    <source>
        <dbReference type="PROSITE" id="PS51747"/>
    </source>
</evidence>
<keyword evidence="3" id="KW-0378">Hydrolase</keyword>
<accession>A0A2M7X5A2</accession>
<dbReference type="InterPro" id="IPR016192">
    <property type="entry name" value="APOBEC/CMP_deaminase_Zn-bd"/>
</dbReference>
<feature type="domain" description="CMP/dCMP-type deaminase" evidence="5">
    <location>
        <begin position="6"/>
        <end position="170"/>
    </location>
</feature>
<protein>
    <recommendedName>
        <fullName evidence="5">CMP/dCMP-type deaminase domain-containing protein</fullName>
    </recommendedName>
</protein>
<name>A0A2M7X5A2_UNCKA</name>
<dbReference type="GO" id="GO:0008270">
    <property type="term" value="F:zinc ion binding"/>
    <property type="evidence" value="ECO:0007669"/>
    <property type="project" value="InterPro"/>
</dbReference>
<evidence type="ECO:0000256" key="1">
    <source>
        <dbReference type="ARBA" id="ARBA00006576"/>
    </source>
</evidence>
<evidence type="ECO:0000313" key="6">
    <source>
        <dbReference type="EMBL" id="PJA41356.1"/>
    </source>
</evidence>
<dbReference type="InterPro" id="IPR002125">
    <property type="entry name" value="CMP_dCMP_dom"/>
</dbReference>
<dbReference type="SUPFAM" id="SSF53927">
    <property type="entry name" value="Cytidine deaminase-like"/>
    <property type="match status" value="1"/>
</dbReference>
<dbReference type="Pfam" id="PF00383">
    <property type="entry name" value="dCMP_cyt_deam_1"/>
    <property type="match status" value="1"/>
</dbReference>
<evidence type="ECO:0000256" key="4">
    <source>
        <dbReference type="ARBA" id="ARBA00022833"/>
    </source>
</evidence>
<keyword evidence="2" id="KW-0479">Metal-binding</keyword>
<dbReference type="AlphaFoldDB" id="A0A2M7X5A2"/>
<proteinExistence type="inferred from homology"/>
<dbReference type="GO" id="GO:0005737">
    <property type="term" value="C:cytoplasm"/>
    <property type="evidence" value="ECO:0007669"/>
    <property type="project" value="TreeGrafter"/>
</dbReference>
<dbReference type="PROSITE" id="PS51747">
    <property type="entry name" value="CYT_DCMP_DEAMINASES_2"/>
    <property type="match status" value="1"/>
</dbReference>
<dbReference type="PANTHER" id="PTHR11086">
    <property type="entry name" value="DEOXYCYTIDYLATE DEAMINASE-RELATED"/>
    <property type="match status" value="1"/>
</dbReference>
<dbReference type="PROSITE" id="PS00903">
    <property type="entry name" value="CYT_DCMP_DEAMINASES_1"/>
    <property type="match status" value="1"/>
</dbReference>